<dbReference type="RefSeq" id="XP_011637771.1">
    <property type="nucleotide sequence ID" value="XM_011639469.1"/>
</dbReference>
<evidence type="ECO:0000256" key="5">
    <source>
        <dbReference type="ARBA" id="ARBA00023242"/>
    </source>
</evidence>
<evidence type="ECO:0000256" key="4">
    <source>
        <dbReference type="ARBA" id="ARBA00022490"/>
    </source>
</evidence>
<evidence type="ECO:0000313" key="7">
    <source>
        <dbReference type="Proteomes" id="UP000504615"/>
    </source>
</evidence>
<dbReference type="InterPro" id="IPR037895">
    <property type="entry name" value="NUDCD1"/>
</dbReference>
<sequence>MTEIIELRPDKSLMNSAFEKYQFSSEVIPIISENKLKSHVYRLESNHNQESWLEARLFAFHNHLFNNVYDMSCWFIDETSAVWRLDKEGSLDQVYKLHTDTDLSKIIYNPSIGFTSNNILVISDGGENLHMLITSTGESKKYFLMNSIEPGIIMNVQYVEKSSKIVVIMCTIAVDDNQKKYTQLILLSYNLEYVEDKIGNIYCIDKQILKVQGTVDYAYLEKNGNYLHSICQDNINFEKNDTQETETEVKLPNSQIKIPNYHWSQDEESLTIWVKIPKQYNNKQPKINVKPLELSVTIDNEILIQGECQYRLEENMATWRQKEDILQIDLSKYESGLMWSELIKNDTGGEYLPNETLSAEIHEKLAHLCTDQQDVRGDQPCVGFNVEQLEECDLEGKDNFLQRINLLTQATTHLARLGSNNHVLFTCKRKHGQMVCLRCDHDACVWIIGNADDNTQWNLKHVHSFPGFGYVEASKTNKKFCVSPIDGSYIAIIEHARHVFLYEKPDIGEKIAKQRIVDLDCQASPIMGVVATNKYLIVLSKDKLYRLQICT</sequence>
<dbReference type="Pfam" id="PF04969">
    <property type="entry name" value="CS"/>
    <property type="match status" value="1"/>
</dbReference>
<feature type="domain" description="CS" evidence="6">
    <location>
        <begin position="256"/>
        <end position="343"/>
    </location>
</feature>
<keyword evidence="5" id="KW-0539">Nucleus</keyword>
<protein>
    <recommendedName>
        <fullName evidence="3">NudC domain-containing protein 1</fullName>
    </recommendedName>
</protein>
<gene>
    <name evidence="8" type="primary">LOC105427636</name>
</gene>
<evidence type="ECO:0000259" key="6">
    <source>
        <dbReference type="PROSITE" id="PS51203"/>
    </source>
</evidence>
<accession>A0A6I9X0I3</accession>
<comment type="subcellular location">
    <subcellularLocation>
        <location evidence="2">Cytoplasm</location>
    </subcellularLocation>
    <subcellularLocation>
        <location evidence="1">Nucleus</location>
    </subcellularLocation>
</comment>
<dbReference type="GO" id="GO:0005737">
    <property type="term" value="C:cytoplasm"/>
    <property type="evidence" value="ECO:0007669"/>
    <property type="project" value="UniProtKB-SubCell"/>
</dbReference>
<keyword evidence="4" id="KW-0963">Cytoplasm</keyword>
<keyword evidence="7" id="KW-1185">Reference proteome</keyword>
<dbReference type="CDD" id="cd06467">
    <property type="entry name" value="p23_NUDC_like"/>
    <property type="match status" value="1"/>
</dbReference>
<organism evidence="7 8">
    <name type="scientific">Pogonomyrmex barbatus</name>
    <name type="common">red harvester ant</name>
    <dbReference type="NCBI Taxonomy" id="144034"/>
    <lineage>
        <taxon>Eukaryota</taxon>
        <taxon>Metazoa</taxon>
        <taxon>Ecdysozoa</taxon>
        <taxon>Arthropoda</taxon>
        <taxon>Hexapoda</taxon>
        <taxon>Insecta</taxon>
        <taxon>Pterygota</taxon>
        <taxon>Neoptera</taxon>
        <taxon>Endopterygota</taxon>
        <taxon>Hymenoptera</taxon>
        <taxon>Apocrita</taxon>
        <taxon>Aculeata</taxon>
        <taxon>Formicoidea</taxon>
        <taxon>Formicidae</taxon>
        <taxon>Myrmicinae</taxon>
        <taxon>Pogonomyrmex</taxon>
    </lineage>
</organism>
<dbReference type="Proteomes" id="UP000504615">
    <property type="component" value="Unplaced"/>
</dbReference>
<evidence type="ECO:0000313" key="8">
    <source>
        <dbReference type="RefSeq" id="XP_011637771.1"/>
    </source>
</evidence>
<dbReference type="PANTHER" id="PTHR21664">
    <property type="entry name" value="CHRONIC MYELOGENOUS LEUKEMIA TUMOR ANTIGEN 66"/>
    <property type="match status" value="1"/>
</dbReference>
<dbReference type="InterPro" id="IPR007052">
    <property type="entry name" value="CS_dom"/>
</dbReference>
<evidence type="ECO:0000256" key="1">
    <source>
        <dbReference type="ARBA" id="ARBA00004123"/>
    </source>
</evidence>
<proteinExistence type="predicted"/>
<dbReference type="AlphaFoldDB" id="A0A6I9X0I3"/>
<dbReference type="OrthoDB" id="428655at2759"/>
<dbReference type="SUPFAM" id="SSF49764">
    <property type="entry name" value="HSP20-like chaperones"/>
    <property type="match status" value="1"/>
</dbReference>
<dbReference type="PROSITE" id="PS51203">
    <property type="entry name" value="CS"/>
    <property type="match status" value="1"/>
</dbReference>
<evidence type="ECO:0000256" key="3">
    <source>
        <dbReference type="ARBA" id="ARBA00018915"/>
    </source>
</evidence>
<dbReference type="KEGG" id="pbar:105427636"/>
<dbReference type="Gene3D" id="2.60.40.790">
    <property type="match status" value="1"/>
</dbReference>
<reference evidence="8" key="1">
    <citation type="submission" date="2025-08" db="UniProtKB">
        <authorList>
            <consortium name="RefSeq"/>
        </authorList>
    </citation>
    <scope>IDENTIFICATION</scope>
</reference>
<name>A0A6I9X0I3_9HYME</name>
<dbReference type="GeneID" id="105427636"/>
<evidence type="ECO:0000256" key="2">
    <source>
        <dbReference type="ARBA" id="ARBA00004496"/>
    </source>
</evidence>
<dbReference type="GO" id="GO:0005634">
    <property type="term" value="C:nucleus"/>
    <property type="evidence" value="ECO:0007669"/>
    <property type="project" value="UniProtKB-SubCell"/>
</dbReference>
<dbReference type="InterPro" id="IPR008978">
    <property type="entry name" value="HSP20-like_chaperone"/>
</dbReference>
<dbReference type="PANTHER" id="PTHR21664:SF1">
    <property type="entry name" value="NUDC DOMAIN-CONTAINING PROTEIN 1"/>
    <property type="match status" value="1"/>
</dbReference>